<name>A0A2K2C650_POPTR</name>
<dbReference type="Proteomes" id="UP000006729">
    <property type="component" value="Chromosome 1"/>
</dbReference>
<reference evidence="2 3" key="1">
    <citation type="journal article" date="2006" name="Science">
        <title>The genome of black cottonwood, Populus trichocarpa (Torr. &amp; Gray).</title>
        <authorList>
            <person name="Tuskan G.A."/>
            <person name="Difazio S."/>
            <person name="Jansson S."/>
            <person name="Bohlmann J."/>
            <person name="Grigoriev I."/>
            <person name="Hellsten U."/>
            <person name="Putnam N."/>
            <person name="Ralph S."/>
            <person name="Rombauts S."/>
            <person name="Salamov A."/>
            <person name="Schein J."/>
            <person name="Sterck L."/>
            <person name="Aerts A."/>
            <person name="Bhalerao R.R."/>
            <person name="Bhalerao R.P."/>
            <person name="Blaudez D."/>
            <person name="Boerjan W."/>
            <person name="Brun A."/>
            <person name="Brunner A."/>
            <person name="Busov V."/>
            <person name="Campbell M."/>
            <person name="Carlson J."/>
            <person name="Chalot M."/>
            <person name="Chapman J."/>
            <person name="Chen G.L."/>
            <person name="Cooper D."/>
            <person name="Coutinho P.M."/>
            <person name="Couturier J."/>
            <person name="Covert S."/>
            <person name="Cronk Q."/>
            <person name="Cunningham R."/>
            <person name="Davis J."/>
            <person name="Degroeve S."/>
            <person name="Dejardin A."/>
            <person name="Depamphilis C."/>
            <person name="Detter J."/>
            <person name="Dirks B."/>
            <person name="Dubchak I."/>
            <person name="Duplessis S."/>
            <person name="Ehlting J."/>
            <person name="Ellis B."/>
            <person name="Gendler K."/>
            <person name="Goodstein D."/>
            <person name="Gribskov M."/>
            <person name="Grimwood J."/>
            <person name="Groover A."/>
            <person name="Gunter L."/>
            <person name="Hamberger B."/>
            <person name="Heinze B."/>
            <person name="Helariutta Y."/>
            <person name="Henrissat B."/>
            <person name="Holligan D."/>
            <person name="Holt R."/>
            <person name="Huang W."/>
            <person name="Islam-Faridi N."/>
            <person name="Jones S."/>
            <person name="Jones-Rhoades M."/>
            <person name="Jorgensen R."/>
            <person name="Joshi C."/>
            <person name="Kangasjarvi J."/>
            <person name="Karlsson J."/>
            <person name="Kelleher C."/>
            <person name="Kirkpatrick R."/>
            <person name="Kirst M."/>
            <person name="Kohler A."/>
            <person name="Kalluri U."/>
            <person name="Larimer F."/>
            <person name="Leebens-Mack J."/>
            <person name="Leple J.C."/>
            <person name="Locascio P."/>
            <person name="Lou Y."/>
            <person name="Lucas S."/>
            <person name="Martin F."/>
            <person name="Montanini B."/>
            <person name="Napoli C."/>
            <person name="Nelson D.R."/>
            <person name="Nelson C."/>
            <person name="Nieminen K."/>
            <person name="Nilsson O."/>
            <person name="Pereda V."/>
            <person name="Peter G."/>
            <person name="Philippe R."/>
            <person name="Pilate G."/>
            <person name="Poliakov A."/>
            <person name="Razumovskaya J."/>
            <person name="Richardson P."/>
            <person name="Rinaldi C."/>
            <person name="Ritland K."/>
            <person name="Rouze P."/>
            <person name="Ryaboy D."/>
            <person name="Schmutz J."/>
            <person name="Schrader J."/>
            <person name="Segerman B."/>
            <person name="Shin H."/>
            <person name="Siddiqui A."/>
            <person name="Sterky F."/>
            <person name="Terry A."/>
            <person name="Tsai C.J."/>
            <person name="Uberbacher E."/>
            <person name="Unneberg P."/>
            <person name="Vahala J."/>
            <person name="Wall K."/>
            <person name="Wessler S."/>
            <person name="Yang G."/>
            <person name="Yin T."/>
            <person name="Douglas C."/>
            <person name="Marra M."/>
            <person name="Sandberg G."/>
            <person name="Van de Peer Y."/>
            <person name="Rokhsar D."/>
        </authorList>
    </citation>
    <scope>NUCLEOTIDE SEQUENCE [LARGE SCALE GENOMIC DNA]</scope>
    <source>
        <strain evidence="3">cv. Nisqually</strain>
    </source>
</reference>
<feature type="chain" id="PRO_5014335344" description="Secreted protein" evidence="1">
    <location>
        <begin position="21"/>
        <end position="71"/>
    </location>
</feature>
<proteinExistence type="predicted"/>
<evidence type="ECO:0000313" key="3">
    <source>
        <dbReference type="Proteomes" id="UP000006729"/>
    </source>
</evidence>
<dbReference type="AlphaFoldDB" id="A0A2K2C650"/>
<organism evidence="2 3">
    <name type="scientific">Populus trichocarpa</name>
    <name type="common">Western balsam poplar</name>
    <name type="synonym">Populus balsamifera subsp. trichocarpa</name>
    <dbReference type="NCBI Taxonomy" id="3694"/>
    <lineage>
        <taxon>Eukaryota</taxon>
        <taxon>Viridiplantae</taxon>
        <taxon>Streptophyta</taxon>
        <taxon>Embryophyta</taxon>
        <taxon>Tracheophyta</taxon>
        <taxon>Spermatophyta</taxon>
        <taxon>Magnoliopsida</taxon>
        <taxon>eudicotyledons</taxon>
        <taxon>Gunneridae</taxon>
        <taxon>Pentapetalae</taxon>
        <taxon>rosids</taxon>
        <taxon>fabids</taxon>
        <taxon>Malpighiales</taxon>
        <taxon>Salicaceae</taxon>
        <taxon>Saliceae</taxon>
        <taxon>Populus</taxon>
    </lineage>
</organism>
<feature type="signal peptide" evidence="1">
    <location>
        <begin position="1"/>
        <end position="20"/>
    </location>
</feature>
<gene>
    <name evidence="2" type="ORF">POPTR_001G304300</name>
</gene>
<dbReference type="InParanoid" id="A0A2K2C650"/>
<protein>
    <recommendedName>
        <fullName evidence="4">Secreted protein</fullName>
    </recommendedName>
</protein>
<evidence type="ECO:0000256" key="1">
    <source>
        <dbReference type="SAM" id="SignalP"/>
    </source>
</evidence>
<evidence type="ECO:0008006" key="4">
    <source>
        <dbReference type="Google" id="ProtNLM"/>
    </source>
</evidence>
<keyword evidence="1" id="KW-0732">Signal</keyword>
<accession>A0A2K2C650</accession>
<evidence type="ECO:0000313" key="2">
    <source>
        <dbReference type="EMBL" id="PNT57509.1"/>
    </source>
</evidence>
<dbReference type="EMBL" id="CM009290">
    <property type="protein sequence ID" value="PNT57509.1"/>
    <property type="molecule type" value="Genomic_DNA"/>
</dbReference>
<keyword evidence="3" id="KW-1185">Reference proteome</keyword>
<sequence>MHQVLHLLVLYSLQKLYAFASKTMRYRPLPHCPSNNRTAETYRNQRIVSISNFTTMNQTILSSSVINLCTK</sequence>